<evidence type="ECO:0000313" key="8">
    <source>
        <dbReference type="Proteomes" id="UP000029409"/>
    </source>
</evidence>
<dbReference type="InterPro" id="IPR015500">
    <property type="entry name" value="Peptidase_S8_subtilisin-rel"/>
</dbReference>
<feature type="active site" description="Charge relay system" evidence="5">
    <location>
        <position position="192"/>
    </location>
</feature>
<keyword evidence="8" id="KW-1185">Reference proteome</keyword>
<dbReference type="Proteomes" id="UP000029409">
    <property type="component" value="Chromosome"/>
</dbReference>
<gene>
    <name evidence="7" type="ORF">PDUR_02500</name>
</gene>
<evidence type="ECO:0000259" key="6">
    <source>
        <dbReference type="Pfam" id="PF00082"/>
    </source>
</evidence>
<feature type="domain" description="Peptidase S8/S53" evidence="6">
    <location>
        <begin position="2"/>
        <end position="206"/>
    </location>
</feature>
<dbReference type="Pfam" id="PF00082">
    <property type="entry name" value="Peptidase_S8"/>
    <property type="match status" value="1"/>
</dbReference>
<evidence type="ECO:0000256" key="2">
    <source>
        <dbReference type="ARBA" id="ARBA00022670"/>
    </source>
</evidence>
<dbReference type="Gene3D" id="3.40.50.200">
    <property type="entry name" value="Peptidase S8/S53 domain"/>
    <property type="match status" value="1"/>
</dbReference>
<accession>A0A089HKV3</accession>
<dbReference type="eggNOG" id="COG1404">
    <property type="taxonomic scope" value="Bacteria"/>
</dbReference>
<keyword evidence="4 5" id="KW-0720">Serine protease</keyword>
<dbReference type="KEGG" id="pdu:PDUR_02500"/>
<dbReference type="InterPro" id="IPR051048">
    <property type="entry name" value="Peptidase_S8/S53_subtilisin"/>
</dbReference>
<evidence type="ECO:0000256" key="5">
    <source>
        <dbReference type="PROSITE-ProRule" id="PRU01240"/>
    </source>
</evidence>
<keyword evidence="3 5" id="KW-0378">Hydrolase</keyword>
<evidence type="ECO:0000256" key="4">
    <source>
        <dbReference type="ARBA" id="ARBA00022825"/>
    </source>
</evidence>
<sequence length="371" mass="42006">MNKIKVAIIDSGIDMNHPCLSYREVTGIKLIEEDGNILFKNCIIDSHGHGTAVAGIIFEKCSEVDLLSIGILDGDLKCKFTYLKAALQFAINADVQIINLSLGTVMEKYKEVLKSLCDEAERKGIFIVAAVNNDTNSSYPADFPNVFGVRSKYIIYKHGFVFNPNGLHVYANGFQQKVCSKDGAHLYVSGNSFAAAHFTGILANIIYSMGCQKRDSIIEQLIKARLDLTKLENEEDYNHFPKINKGLLFPINEENIERIRLHQKGDPEIIGFYDYRTFYFDYYQVKTPDGNKEVRIYSSLEEGLEKADTLLIGDVSFISYQQKKDLLQNLIKKAITLGKNVLVKDAFHPDEHKELYELAKKKGKFIKSKYI</sequence>
<protein>
    <recommendedName>
        <fullName evidence="6">Peptidase S8/S53 domain-containing protein</fullName>
    </recommendedName>
</protein>
<reference evidence="7 8" key="1">
    <citation type="submission" date="2014-08" db="EMBL/GenBank/DDBJ databases">
        <title>Comparative genomics of the Paenibacillus odorifer group.</title>
        <authorList>
            <person name="den Bakker H.C."/>
            <person name="Tsai Y.-C."/>
            <person name="Martin N."/>
            <person name="Korlach J."/>
            <person name="Wiedmann M."/>
        </authorList>
    </citation>
    <scope>NUCLEOTIDE SEQUENCE [LARGE SCALE GENOMIC DNA]</scope>
    <source>
        <strain evidence="7 8">DSM 1735</strain>
    </source>
</reference>
<proteinExistence type="inferred from homology"/>
<organism evidence="7 8">
    <name type="scientific">Paenibacillus durus</name>
    <name type="common">Paenibacillus azotofixans</name>
    <dbReference type="NCBI Taxonomy" id="44251"/>
    <lineage>
        <taxon>Bacteria</taxon>
        <taxon>Bacillati</taxon>
        <taxon>Bacillota</taxon>
        <taxon>Bacilli</taxon>
        <taxon>Bacillales</taxon>
        <taxon>Paenibacillaceae</taxon>
        <taxon>Paenibacillus</taxon>
    </lineage>
</organism>
<dbReference type="AlphaFoldDB" id="A0A089HKV3"/>
<evidence type="ECO:0000313" key="7">
    <source>
        <dbReference type="EMBL" id="AIQ11003.1"/>
    </source>
</evidence>
<comment type="similarity">
    <text evidence="1 5">Belongs to the peptidase S8 family.</text>
</comment>
<dbReference type="SUPFAM" id="SSF52743">
    <property type="entry name" value="Subtilisin-like"/>
    <property type="match status" value="1"/>
</dbReference>
<dbReference type="RefSeq" id="WP_042204929.1">
    <property type="nucleotide sequence ID" value="NZ_CP009288.1"/>
</dbReference>
<dbReference type="EMBL" id="CP009288">
    <property type="protein sequence ID" value="AIQ11003.1"/>
    <property type="molecule type" value="Genomic_DNA"/>
</dbReference>
<name>A0A089HKV3_PAEDU</name>
<dbReference type="InterPro" id="IPR023827">
    <property type="entry name" value="Peptidase_S8_Asp-AS"/>
</dbReference>
<dbReference type="PROSITE" id="PS00136">
    <property type="entry name" value="SUBTILASE_ASP"/>
    <property type="match status" value="1"/>
</dbReference>
<dbReference type="InterPro" id="IPR000209">
    <property type="entry name" value="Peptidase_S8/S53_dom"/>
</dbReference>
<dbReference type="InterPro" id="IPR036852">
    <property type="entry name" value="Peptidase_S8/S53_dom_sf"/>
</dbReference>
<dbReference type="OrthoDB" id="184152at2"/>
<keyword evidence="2 5" id="KW-0645">Protease</keyword>
<dbReference type="STRING" id="44251.PDUR_02500"/>
<dbReference type="PANTHER" id="PTHR43399">
    <property type="entry name" value="SUBTILISIN-RELATED"/>
    <property type="match status" value="1"/>
</dbReference>
<dbReference type="PROSITE" id="PS51892">
    <property type="entry name" value="SUBTILASE"/>
    <property type="match status" value="1"/>
</dbReference>
<feature type="active site" description="Charge relay system" evidence="5">
    <location>
        <position position="49"/>
    </location>
</feature>
<dbReference type="GO" id="GO:0004252">
    <property type="term" value="F:serine-type endopeptidase activity"/>
    <property type="evidence" value="ECO:0007669"/>
    <property type="project" value="UniProtKB-UniRule"/>
</dbReference>
<evidence type="ECO:0000256" key="3">
    <source>
        <dbReference type="ARBA" id="ARBA00022801"/>
    </source>
</evidence>
<feature type="active site" description="Charge relay system" evidence="5">
    <location>
        <position position="10"/>
    </location>
</feature>
<dbReference type="PANTHER" id="PTHR43399:SF4">
    <property type="entry name" value="CELL WALL-ASSOCIATED PROTEASE"/>
    <property type="match status" value="1"/>
</dbReference>
<dbReference type="PRINTS" id="PR00723">
    <property type="entry name" value="SUBTILISIN"/>
</dbReference>
<evidence type="ECO:0000256" key="1">
    <source>
        <dbReference type="ARBA" id="ARBA00011073"/>
    </source>
</evidence>
<dbReference type="GO" id="GO:0006508">
    <property type="term" value="P:proteolysis"/>
    <property type="evidence" value="ECO:0007669"/>
    <property type="project" value="UniProtKB-KW"/>
</dbReference>